<dbReference type="EMBL" id="FZON01000014">
    <property type="protein sequence ID" value="SNS42076.1"/>
    <property type="molecule type" value="Genomic_DNA"/>
</dbReference>
<evidence type="ECO:0000256" key="2">
    <source>
        <dbReference type="SAM" id="MobiDB-lite"/>
    </source>
</evidence>
<feature type="region of interest" description="Disordered" evidence="2">
    <location>
        <begin position="40"/>
        <end position="65"/>
    </location>
</feature>
<dbReference type="Proteomes" id="UP000198440">
    <property type="component" value="Unassembled WGS sequence"/>
</dbReference>
<dbReference type="OrthoDB" id="9818494at2"/>
<feature type="chain" id="PRO_5012059809" description="Secreted protein" evidence="3">
    <location>
        <begin position="39"/>
        <end position="421"/>
    </location>
</feature>
<reference evidence="4 5" key="1">
    <citation type="submission" date="2017-06" db="EMBL/GenBank/DDBJ databases">
        <authorList>
            <person name="Kim H.J."/>
            <person name="Triplett B.A."/>
        </authorList>
    </citation>
    <scope>NUCLEOTIDE SEQUENCE [LARGE SCALE GENOMIC DNA]</scope>
    <source>
        <strain evidence="4 5">DSM 11445</strain>
    </source>
</reference>
<keyword evidence="1" id="KW-0175">Coiled coil</keyword>
<feature type="compositionally biased region" description="Pro residues" evidence="2">
    <location>
        <begin position="304"/>
        <end position="320"/>
    </location>
</feature>
<protein>
    <recommendedName>
        <fullName evidence="6">Secreted protein</fullName>
    </recommendedName>
</protein>
<evidence type="ECO:0008006" key="6">
    <source>
        <dbReference type="Google" id="ProtNLM"/>
    </source>
</evidence>
<organism evidence="4 5">
    <name type="scientific">Antarctobacter heliothermus</name>
    <dbReference type="NCBI Taxonomy" id="74033"/>
    <lineage>
        <taxon>Bacteria</taxon>
        <taxon>Pseudomonadati</taxon>
        <taxon>Pseudomonadota</taxon>
        <taxon>Alphaproteobacteria</taxon>
        <taxon>Rhodobacterales</taxon>
        <taxon>Roseobacteraceae</taxon>
        <taxon>Antarctobacter</taxon>
    </lineage>
</organism>
<dbReference type="RefSeq" id="WP_089277642.1">
    <property type="nucleotide sequence ID" value="NZ_FZON01000014.1"/>
</dbReference>
<keyword evidence="3" id="KW-0732">Signal</keyword>
<feature type="region of interest" description="Disordered" evidence="2">
    <location>
        <begin position="301"/>
        <end position="333"/>
    </location>
</feature>
<evidence type="ECO:0000256" key="3">
    <source>
        <dbReference type="SAM" id="SignalP"/>
    </source>
</evidence>
<gene>
    <name evidence="4" type="ORF">SAMN04488078_101455</name>
</gene>
<feature type="signal peptide" evidence="3">
    <location>
        <begin position="1"/>
        <end position="38"/>
    </location>
</feature>
<evidence type="ECO:0000313" key="4">
    <source>
        <dbReference type="EMBL" id="SNS42076.1"/>
    </source>
</evidence>
<evidence type="ECO:0000256" key="1">
    <source>
        <dbReference type="SAM" id="Coils"/>
    </source>
</evidence>
<sequence>MFFDFEIEPKRAGLRRHAIRRILTSMVLVFMTLQVAQAQDESLDPDPVPGQVADPVPTPEPDTLPDAAPVPVVPDQEVVPGPVSAAPPALCAEAGLSSEDCQDLLGQFSLHLYCDISAVEDADCPAFISAYRMPPDCRAANLTVLGCVDFLSRRTLYFREQVKGLIAQCSFETDQVCAPVEADLQARIAALEAELAEVSADNVVLAAEIDTLTDVRADLDAQVARLTQDAQARIAELATAQAALDEEQLSVGDVCRAAAVRLNARAQEVLSTAAPTLDQTACVANPIAEITRFLTVLSAGGDPAAPPAVPAETPPTPPLDPDPDAAPDTDTDRSCVAVPGAEDLIAFVTSEPGVFGGLAPVRFNRLIRELAEGKQAQETVNAVWPDPIDDIDAALPFLATDLLCKQFPATCLADSGLDLCP</sequence>
<proteinExistence type="predicted"/>
<feature type="coiled-coil region" evidence="1">
    <location>
        <begin position="181"/>
        <end position="229"/>
    </location>
</feature>
<evidence type="ECO:0000313" key="5">
    <source>
        <dbReference type="Proteomes" id="UP000198440"/>
    </source>
</evidence>
<name>A0A239EBS1_9RHOB</name>
<accession>A0A239EBS1</accession>
<dbReference type="AlphaFoldDB" id="A0A239EBS1"/>